<evidence type="ECO:0000256" key="11">
    <source>
        <dbReference type="ARBA" id="ARBA00023136"/>
    </source>
</evidence>
<dbReference type="EMBL" id="JAVRRL010000046">
    <property type="protein sequence ID" value="KAK5110764.1"/>
    <property type="molecule type" value="Genomic_DNA"/>
</dbReference>
<sequence>MFLTMLGTLLIPVATWFYMVASIVKDPYLDEVFHVRQAQHYCNARFDIWDPKITTPPGLYILSDLGSKLPFISCDINALRGLNVLGIVLLGVVARHSYSKRFTAHGRSLPSIFDHSALNIALFPPLFFFSALYYTDIWSTLLVVTFYTQLPLGNQHGGDHGTQSMKLVALGLASLMFRQTNIFWVAIFPAALVTMQQLDQGHQAVKDSMYREVPGFGDSWYNVVKTSYKMQVIYDPPIKDAFLESYLATLVSMIACALKLITQPKKVVSLLLMLAPYLTLLTTFAGFVLWNRSVVLGDKSNHTATLHLPQMLYIWPFITFFSWPVLYPYLLLTPISIISWLSLPLSSLETLQIVRRGKLLPRTSIALLAVSLACLIVYANTIVHPFTLADNRHYVFYIFKLLLRPWWMRYAVAPLYVICGWASIQALGGGPSKGRRSSDTAKATTLPDGQHSATVGFALIWIATSALQLITAPLVEPRYFILPWVFWRMHLPLQVPYTEGASTKPEGQALRQALVADYDHRVWIETAWMFIMNAATGFIFLYWSFAWPQEPGEVQRFMW</sequence>
<keyword evidence="11 15" id="KW-0472">Membrane</keyword>
<evidence type="ECO:0000256" key="1">
    <source>
        <dbReference type="ARBA" id="ARBA00004477"/>
    </source>
</evidence>
<reference evidence="17" key="1">
    <citation type="submission" date="2023-08" db="EMBL/GenBank/DDBJ databases">
        <title>Black Yeasts Isolated from many extreme environments.</title>
        <authorList>
            <person name="Coleine C."/>
            <person name="Stajich J.E."/>
            <person name="Selbmann L."/>
        </authorList>
    </citation>
    <scope>NUCLEOTIDE SEQUENCE</scope>
    <source>
        <strain evidence="17">CCFEE 5401</strain>
    </source>
</reference>
<feature type="transmembrane region" description="Helical" evidence="15">
    <location>
        <begin position="118"/>
        <end position="147"/>
    </location>
</feature>
<feature type="transmembrane region" description="Helical" evidence="15">
    <location>
        <begin position="267"/>
        <end position="290"/>
    </location>
</feature>
<evidence type="ECO:0000256" key="13">
    <source>
        <dbReference type="ARBA" id="ARBA00044727"/>
    </source>
</evidence>
<evidence type="ECO:0000256" key="7">
    <source>
        <dbReference type="ARBA" id="ARBA00022679"/>
    </source>
</evidence>
<comment type="catalytic activity">
    <reaction evidence="14">
        <text>an alpha-D-Glc-(1-&gt;3)-alpha-D-Glc-(1-&gt;3)-alpha-D-Man-(1-&gt;2)-alpha-D-Man-(1-&gt;2)-alpha-D-Man-(1-&gt;3)-[alpha-D-Man-(1-&gt;2)-alpha-D-Man-(1-&gt;3)-[alpha-D-Man-(1-&gt;2)-alpha-D-Man-(1-&gt;6)]-alpha-D-Man-(1-&gt;6)]-beta-D-Man-(1-&gt;4)-beta-D-GlcNAc-(1-&gt;4)-alpha-D-GlcNAc-diphospho-di-trans,poly-cis-dolichol + a di-trans,poly-cis-dolichyl beta-D-glucosyl phosphate = a alpha-D-Glc-(1-&gt;2)-alpha-D-Glc-(1-&gt;3)-alpha-D-Glc-(1-&gt;3)-alpha-D-Man-(1-&gt;2)-alpha-D-Man-(1-&gt;2)-alpha-D-Man-(1-&gt;3)-[alpha-D-Man-(1-&gt;2)-alpha-D-Man-(1-&gt;3)-[alpha-D-Man-(1-&gt;2)-alpha-D-Man-(1-&gt;6)]-alpha-D-Man-(1-&gt;6)]-beta-D-Man-(1-&gt;4)-beta-D-GlcNAc-(1-&gt;4)-alpha-D-GlcNAc-diphospho-di-trans,poly-cis-dolichol + a di-trans,poly-cis-dolichyl phosphate + H(+)</text>
        <dbReference type="Rhea" id="RHEA:29543"/>
        <dbReference type="Rhea" id="RHEA-COMP:19498"/>
        <dbReference type="Rhea" id="RHEA-COMP:19502"/>
        <dbReference type="Rhea" id="RHEA-COMP:19512"/>
        <dbReference type="Rhea" id="RHEA-COMP:19522"/>
        <dbReference type="ChEBI" id="CHEBI:15378"/>
        <dbReference type="ChEBI" id="CHEBI:57525"/>
        <dbReference type="ChEBI" id="CHEBI:57683"/>
        <dbReference type="ChEBI" id="CHEBI:132522"/>
        <dbReference type="ChEBI" id="CHEBI:132523"/>
        <dbReference type="EC" id="2.4.1.256"/>
    </reaction>
    <physiologicalReaction direction="left-to-right" evidence="14">
        <dbReference type="Rhea" id="RHEA:29544"/>
    </physiologicalReaction>
</comment>
<gene>
    <name evidence="17" type="ORF">LTR62_005641</name>
</gene>
<dbReference type="GO" id="GO:0006488">
    <property type="term" value="P:dolichol-linked oligosaccharide biosynthetic process"/>
    <property type="evidence" value="ECO:0007669"/>
    <property type="project" value="InterPro"/>
</dbReference>
<keyword evidence="8 15" id="KW-0812">Transmembrane</keyword>
<evidence type="ECO:0000256" key="5">
    <source>
        <dbReference type="ARBA" id="ARBA00018512"/>
    </source>
</evidence>
<keyword evidence="6" id="KW-0328">Glycosyltransferase</keyword>
<keyword evidence="10 15" id="KW-1133">Transmembrane helix</keyword>
<feature type="chain" id="PRO_5042954991" description="Dol-P-Glc:Glc(2)Man(9)GlcNAc(2)-PP-Dol alpha-1,2-glucosyltransferase" evidence="16">
    <location>
        <begin position="22"/>
        <end position="559"/>
    </location>
</feature>
<keyword evidence="16" id="KW-0732">Signal</keyword>
<evidence type="ECO:0000256" key="10">
    <source>
        <dbReference type="ARBA" id="ARBA00022989"/>
    </source>
</evidence>
<dbReference type="GO" id="GO:0005789">
    <property type="term" value="C:endoplasmic reticulum membrane"/>
    <property type="evidence" value="ECO:0007669"/>
    <property type="project" value="UniProtKB-SubCell"/>
</dbReference>
<feature type="transmembrane region" description="Helical" evidence="15">
    <location>
        <begin position="366"/>
        <end position="387"/>
    </location>
</feature>
<dbReference type="EC" id="2.4.1.256" evidence="4"/>
<keyword evidence="7" id="KW-0808">Transferase</keyword>
<evidence type="ECO:0000256" key="9">
    <source>
        <dbReference type="ARBA" id="ARBA00022824"/>
    </source>
</evidence>
<dbReference type="Proteomes" id="UP001310890">
    <property type="component" value="Unassembled WGS sequence"/>
</dbReference>
<feature type="transmembrane region" description="Helical" evidence="15">
    <location>
        <begin position="407"/>
        <end position="428"/>
    </location>
</feature>
<evidence type="ECO:0000256" key="12">
    <source>
        <dbReference type="ARBA" id="ARBA00032069"/>
    </source>
</evidence>
<keyword evidence="9" id="KW-0256">Endoplasmic reticulum</keyword>
<comment type="function">
    <text evidence="13">Dol-P-Glc:Glc(2)Man(9)GlcNAc(2)-PP-Dol alpha-1,2-glucosyltransferase that operates in the biosynthetic pathway of dolichol-linked oligosaccharides, the glycan precursors employed in protein asparagine (N)-glycosylation. The assembly of dolichol-linked oligosaccharides begins on the cytosolic side of the endoplasmic reticulum membrane and finishes in its lumen. The sequential addition of sugars to dolichol pyrophosphate produces dolichol-linked oligosaccharides containing fourteen sugars, including two GlcNAcs, nine mannoses and three glucoses. Once assembled, the oligosaccharide is transferred from the lipid to nascent proteins by oligosaccharyltransferases. In the lumen of the endoplasmic reticulum, adds the third and last glucose residue from dolichyl phosphate glucose (Dol-P-Glc) onto the lipid-linked oligosaccharide intermediate Glc(2)Man(9)GlcNAc(2)-PP-Dol to produce Glc(3)Man(9)GlcNAc(2)-PP-Dol.</text>
</comment>
<feature type="signal peptide" evidence="16">
    <location>
        <begin position="1"/>
        <end position="21"/>
    </location>
</feature>
<comment type="subcellular location">
    <subcellularLocation>
        <location evidence="1">Endoplasmic reticulum membrane</location>
        <topology evidence="1">Multi-pass membrane protein</topology>
    </subcellularLocation>
</comment>
<dbReference type="PANTHER" id="PTHR12989:SF10">
    <property type="entry name" value="DOL-P-GLC:GLC(2)MAN(9)GLCNAC(2)-PP-DOL ALPHA-1,2-GLUCOSYLTRANSFERASE-RELATED"/>
    <property type="match status" value="1"/>
</dbReference>
<proteinExistence type="inferred from homology"/>
<dbReference type="AlphaFoldDB" id="A0AAN7TDL8"/>
<accession>A0AAN7TDL8</accession>
<evidence type="ECO:0000256" key="8">
    <source>
        <dbReference type="ARBA" id="ARBA00022692"/>
    </source>
</evidence>
<comment type="pathway">
    <text evidence="2">Protein modification; protein glycosylation.</text>
</comment>
<dbReference type="InterPro" id="IPR016900">
    <property type="entry name" value="Alg10"/>
</dbReference>
<feature type="transmembrane region" description="Helical" evidence="15">
    <location>
        <begin position="241"/>
        <end position="261"/>
    </location>
</feature>
<comment type="similarity">
    <text evidence="3">Belongs to the ALG10 glucosyltransferase family.</text>
</comment>
<evidence type="ECO:0000256" key="6">
    <source>
        <dbReference type="ARBA" id="ARBA00022676"/>
    </source>
</evidence>
<feature type="transmembrane region" description="Helical" evidence="15">
    <location>
        <begin position="527"/>
        <end position="545"/>
    </location>
</feature>
<evidence type="ECO:0000256" key="15">
    <source>
        <dbReference type="SAM" id="Phobius"/>
    </source>
</evidence>
<evidence type="ECO:0000256" key="14">
    <source>
        <dbReference type="ARBA" id="ARBA00048064"/>
    </source>
</evidence>
<protein>
    <recommendedName>
        <fullName evidence="5">Dol-P-Glc:Glc(2)Man(9)GlcNAc(2)-PP-Dol alpha-1,2-glucosyltransferase</fullName>
        <ecNumber evidence="4">2.4.1.256</ecNumber>
    </recommendedName>
    <alternativeName>
        <fullName evidence="12">Asparagine-linked glycosylation protein 10</fullName>
    </alternativeName>
</protein>
<comment type="caution">
    <text evidence="17">The sequence shown here is derived from an EMBL/GenBank/DDBJ whole genome shotgun (WGS) entry which is preliminary data.</text>
</comment>
<name>A0AAN7TDL8_9PEZI</name>
<dbReference type="Pfam" id="PF04922">
    <property type="entry name" value="DIE2_ALG10"/>
    <property type="match status" value="1"/>
</dbReference>
<dbReference type="GO" id="GO:0106073">
    <property type="term" value="F:dolichyl pyrophosphate Glc2Man9GlcNAc2 alpha-1,2-glucosyltransferase activity"/>
    <property type="evidence" value="ECO:0007669"/>
    <property type="project" value="UniProtKB-EC"/>
</dbReference>
<evidence type="ECO:0000256" key="4">
    <source>
        <dbReference type="ARBA" id="ARBA00011967"/>
    </source>
</evidence>
<organism evidence="17 18">
    <name type="scientific">Meristemomyces frigidus</name>
    <dbReference type="NCBI Taxonomy" id="1508187"/>
    <lineage>
        <taxon>Eukaryota</taxon>
        <taxon>Fungi</taxon>
        <taxon>Dikarya</taxon>
        <taxon>Ascomycota</taxon>
        <taxon>Pezizomycotina</taxon>
        <taxon>Dothideomycetes</taxon>
        <taxon>Dothideomycetidae</taxon>
        <taxon>Mycosphaerellales</taxon>
        <taxon>Teratosphaeriaceae</taxon>
        <taxon>Meristemomyces</taxon>
    </lineage>
</organism>
<evidence type="ECO:0000256" key="3">
    <source>
        <dbReference type="ARBA" id="ARBA00010600"/>
    </source>
</evidence>
<evidence type="ECO:0000256" key="16">
    <source>
        <dbReference type="SAM" id="SignalP"/>
    </source>
</evidence>
<evidence type="ECO:0000313" key="18">
    <source>
        <dbReference type="Proteomes" id="UP001310890"/>
    </source>
</evidence>
<dbReference type="PANTHER" id="PTHR12989">
    <property type="entry name" value="ALPHA-1,2-GLUCOSYLTRANSFERASE ALG10"/>
    <property type="match status" value="1"/>
</dbReference>
<feature type="transmembrane region" description="Helical" evidence="15">
    <location>
        <begin position="78"/>
        <end position="98"/>
    </location>
</feature>
<dbReference type="PIRSF" id="PIRSF028810">
    <property type="entry name" value="Alpha1_2_glucosyltferase_Alg10"/>
    <property type="match status" value="1"/>
</dbReference>
<evidence type="ECO:0000256" key="2">
    <source>
        <dbReference type="ARBA" id="ARBA00004922"/>
    </source>
</evidence>
<evidence type="ECO:0000313" key="17">
    <source>
        <dbReference type="EMBL" id="KAK5110764.1"/>
    </source>
</evidence>